<sequence length="129" mass="14707">MAAALEFVRYQSTKVNTRGIHVGIFGLANGLAKDGKLSEEDHRWWQTANAWYDAAYPDPNLMDPTVYDRTINLHAQAWFKTSAVHLLDRVPGYLALLDRHGVQWEELRSSTPGRVLYEDDVQVVVLPNR</sequence>
<protein>
    <submittedName>
        <fullName evidence="1">Uncharacterized protein</fullName>
    </submittedName>
</protein>
<gene>
    <name evidence="1" type="ORF">ABQM86_17945</name>
</gene>
<name>A0AB39YMK8_9MICC</name>
<organism evidence="1">
    <name type="scientific">Paenarthrobacter sp. AMU7</name>
    <dbReference type="NCBI Taxonomy" id="3162492"/>
    <lineage>
        <taxon>Bacteria</taxon>
        <taxon>Bacillati</taxon>
        <taxon>Actinomycetota</taxon>
        <taxon>Actinomycetes</taxon>
        <taxon>Micrococcales</taxon>
        <taxon>Micrococcaceae</taxon>
        <taxon>Paenarthrobacter</taxon>
    </lineage>
</organism>
<proteinExistence type="predicted"/>
<evidence type="ECO:0000313" key="1">
    <source>
        <dbReference type="EMBL" id="XDV70825.1"/>
    </source>
</evidence>
<accession>A0AB39YMK8</accession>
<dbReference type="AlphaFoldDB" id="A0AB39YMK8"/>
<reference evidence="1" key="1">
    <citation type="submission" date="2024-07" db="EMBL/GenBank/DDBJ databases">
        <authorList>
            <person name="Li J."/>
            <person name="Wei H."/>
            <person name="Ma J."/>
        </authorList>
    </citation>
    <scope>NUCLEOTIDE SEQUENCE</scope>
    <source>
        <strain evidence="1">AMU7</strain>
    </source>
</reference>
<dbReference type="EMBL" id="CP165735">
    <property type="protein sequence ID" value="XDV70825.1"/>
    <property type="molecule type" value="Genomic_DNA"/>
</dbReference>
<dbReference type="RefSeq" id="WP_369745172.1">
    <property type="nucleotide sequence ID" value="NZ_CP165735.1"/>
</dbReference>